<dbReference type="CDD" id="cd12967">
    <property type="entry name" value="CBM_SusE-F_like_u1"/>
    <property type="match status" value="1"/>
</dbReference>
<evidence type="ECO:0000313" key="3">
    <source>
        <dbReference type="EMBL" id="KGD67902.1"/>
    </source>
</evidence>
<proteinExistence type="predicted"/>
<gene>
    <name evidence="3" type="ORF">LG45_06225</name>
</gene>
<keyword evidence="4" id="KW-1185">Reference proteome</keyword>
<dbReference type="eggNOG" id="ENOG502Z9ND">
    <property type="taxonomic scope" value="Bacteria"/>
</dbReference>
<dbReference type="PROSITE" id="PS51257">
    <property type="entry name" value="PROKAR_LIPOPROTEIN"/>
    <property type="match status" value="1"/>
</dbReference>
<sequence length="365" mass="39302">MKKILKISSLALFLIAAIACENDDQKIIQATGGPELLTPVDGAEYVLLPENEANEATTLVWNHADYTLDTEVNYEVEVALSGTEFANIVSGGSTTNRFMTWSVEELNTVALTAGLVPYETADVDVRVKASLGDNAELVSYSNVITVTLTPYTNDLPKLWIPGSYQSESGYGDADWTHATAPTLASEGFGNTNFEGYLYLANNVVADSENGLKFSSQGDWNGTNYGDDGTFSNVLSPTGGNIGGNAGYYRVKVDTEELTYNLQPVSWGIIGDATTGDDSGWNQDVDLTYNPTTKKLELASINLTTGLKFKFRGNNAWSNGFDFGTVNADGFLVDGGDLVHTGATGNYKVILDLSNPRKYTYTLVAL</sequence>
<dbReference type="OrthoDB" id="975117at2"/>
<evidence type="ECO:0000256" key="1">
    <source>
        <dbReference type="SAM" id="SignalP"/>
    </source>
</evidence>
<feature type="chain" id="PRO_5001911257" description="SusE outer membrane protein domain-containing protein" evidence="1">
    <location>
        <begin position="20"/>
        <end position="365"/>
    </location>
</feature>
<evidence type="ECO:0000313" key="4">
    <source>
        <dbReference type="Proteomes" id="UP000029554"/>
    </source>
</evidence>
<evidence type="ECO:0000259" key="2">
    <source>
        <dbReference type="Pfam" id="PF14292"/>
    </source>
</evidence>
<feature type="signal peptide" evidence="1">
    <location>
        <begin position="1"/>
        <end position="19"/>
    </location>
</feature>
<dbReference type="STRING" id="1453498.LG45_06225"/>
<dbReference type="AlphaFoldDB" id="A0A095STH8"/>
<organism evidence="3 4">
    <name type="scientific">Flavobacterium aquatile LMG 4008 = ATCC 11947</name>
    <dbReference type="NCBI Taxonomy" id="1453498"/>
    <lineage>
        <taxon>Bacteria</taxon>
        <taxon>Pseudomonadati</taxon>
        <taxon>Bacteroidota</taxon>
        <taxon>Flavobacteriia</taxon>
        <taxon>Flavobacteriales</taxon>
        <taxon>Flavobacteriaceae</taxon>
        <taxon>Flavobacterium</taxon>
    </lineage>
</organism>
<reference evidence="3 4" key="1">
    <citation type="submission" date="2014-09" db="EMBL/GenBank/DDBJ databases">
        <title>Whole Genome Shotgun of Flavobacterium aquatile LMG 4008.</title>
        <authorList>
            <person name="Gale A.N."/>
            <person name="Pipes S.E."/>
            <person name="Newman J.D."/>
        </authorList>
    </citation>
    <scope>NUCLEOTIDE SEQUENCE [LARGE SCALE GENOMIC DNA]</scope>
    <source>
        <strain evidence="3 4">LMG 4008</strain>
    </source>
</reference>
<dbReference type="InterPro" id="IPR025970">
    <property type="entry name" value="SusE"/>
</dbReference>
<feature type="domain" description="SusE outer membrane protein" evidence="2">
    <location>
        <begin position="23"/>
        <end position="128"/>
    </location>
</feature>
<dbReference type="EMBL" id="JRHH01000003">
    <property type="protein sequence ID" value="KGD67902.1"/>
    <property type="molecule type" value="Genomic_DNA"/>
</dbReference>
<dbReference type="Gene3D" id="2.60.40.3620">
    <property type="match status" value="2"/>
</dbReference>
<protein>
    <recommendedName>
        <fullName evidence="2">SusE outer membrane protein domain-containing protein</fullName>
    </recommendedName>
</protein>
<comment type="caution">
    <text evidence="3">The sequence shown here is derived from an EMBL/GenBank/DDBJ whole genome shotgun (WGS) entry which is preliminary data.</text>
</comment>
<dbReference type="RefSeq" id="WP_035125473.1">
    <property type="nucleotide sequence ID" value="NZ_JRHH01000003.1"/>
</dbReference>
<dbReference type="Proteomes" id="UP000029554">
    <property type="component" value="Unassembled WGS sequence"/>
</dbReference>
<accession>A0A095STH8</accession>
<name>A0A095STH8_9FLAO</name>
<keyword evidence="1" id="KW-0732">Signal</keyword>
<dbReference type="Pfam" id="PF14292">
    <property type="entry name" value="SusE"/>
    <property type="match status" value="1"/>
</dbReference>